<protein>
    <submittedName>
        <fullName evidence="1">Penicillin acylase family protein</fullName>
    </submittedName>
</protein>
<dbReference type="EMBL" id="CP099968">
    <property type="protein sequence ID" value="UWL62988.1"/>
    <property type="molecule type" value="Genomic_DNA"/>
</dbReference>
<name>A0ABY5UI67_9HYPH</name>
<dbReference type="PANTHER" id="PTHR34218">
    <property type="entry name" value="PEPTIDASE S45 PENICILLIN AMIDASE"/>
    <property type="match status" value="1"/>
</dbReference>
<evidence type="ECO:0000313" key="2">
    <source>
        <dbReference type="Proteomes" id="UP001058739"/>
    </source>
</evidence>
<dbReference type="Proteomes" id="UP001058739">
    <property type="component" value="Chromosome 02"/>
</dbReference>
<keyword evidence="2" id="KW-1185">Reference proteome</keyword>
<proteinExistence type="predicted"/>
<dbReference type="PANTHER" id="PTHR34218:SF4">
    <property type="entry name" value="ACYL-HOMOSERINE LACTONE ACYLASE QUIP"/>
    <property type="match status" value="1"/>
</dbReference>
<dbReference type="RefSeq" id="WP_253126947.1">
    <property type="nucleotide sequence ID" value="NZ_CP099968.1"/>
</dbReference>
<dbReference type="SUPFAM" id="SSF56235">
    <property type="entry name" value="N-terminal nucleophile aminohydrolases (Ntn hydrolases)"/>
    <property type="match status" value="1"/>
</dbReference>
<gene>
    <name evidence="1" type="ORF">NIK97_15935</name>
</gene>
<sequence length="99" mass="10790">MRFASPNALELGGSSSTLNYANYRLKDFSVLAGPSVRMVIDVGEWDNSLFVNNPGQSGLPGSPHYTDLLLRWQEGRHCPLVYSLEAAQAATVHTIVLEA</sequence>
<dbReference type="Gene3D" id="3.60.20.10">
    <property type="entry name" value="Glutamine Phosphoribosylpyrophosphate, subunit 1, domain 1"/>
    <property type="match status" value="1"/>
</dbReference>
<evidence type="ECO:0000313" key="1">
    <source>
        <dbReference type="EMBL" id="UWL62988.1"/>
    </source>
</evidence>
<dbReference type="Pfam" id="PF01804">
    <property type="entry name" value="Penicil_amidase"/>
    <property type="match status" value="1"/>
</dbReference>
<organism evidence="1 2">
    <name type="scientific">Brucella pseudintermedia</name>
    <dbReference type="NCBI Taxonomy" id="370111"/>
    <lineage>
        <taxon>Bacteria</taxon>
        <taxon>Pseudomonadati</taxon>
        <taxon>Pseudomonadota</taxon>
        <taxon>Alphaproteobacteria</taxon>
        <taxon>Hyphomicrobiales</taxon>
        <taxon>Brucellaceae</taxon>
        <taxon>Brucella/Ochrobactrum group</taxon>
        <taxon>Brucella</taxon>
    </lineage>
</organism>
<dbReference type="InterPro" id="IPR029055">
    <property type="entry name" value="Ntn_hydrolases_N"/>
</dbReference>
<accession>A0ABY5UI67</accession>
<dbReference type="InterPro" id="IPR002692">
    <property type="entry name" value="S45"/>
</dbReference>
<reference evidence="1" key="1">
    <citation type="submission" date="2022-06" db="EMBL/GenBank/DDBJ databases">
        <title>Complete Genome Sequence of Deoxynivalenol-bioadsorption Ochrobactrum pseudintermedium ASAG-D25.</title>
        <authorList>
            <person name="Wang N."/>
        </authorList>
    </citation>
    <scope>NUCLEOTIDE SEQUENCE</scope>
    <source>
        <strain evidence="1">ASAG-D25</strain>
    </source>
</reference>